<protein>
    <recommendedName>
        <fullName evidence="10">Regulator of SigK</fullName>
    </recommendedName>
    <alternativeName>
        <fullName evidence="9">Sigma-K anti-sigma factor RskA</fullName>
    </alternativeName>
</protein>
<gene>
    <name evidence="13" type="ORF">SAMN06893097_101958</name>
</gene>
<evidence type="ECO:0000256" key="4">
    <source>
        <dbReference type="ARBA" id="ARBA00022692"/>
    </source>
</evidence>
<evidence type="ECO:0000256" key="11">
    <source>
        <dbReference type="SAM" id="MobiDB-lite"/>
    </source>
</evidence>
<evidence type="ECO:0000313" key="13">
    <source>
        <dbReference type="EMBL" id="SNX95151.1"/>
    </source>
</evidence>
<proteinExistence type="predicted"/>
<keyword evidence="14" id="KW-1185">Reference proteome</keyword>
<evidence type="ECO:0000256" key="10">
    <source>
        <dbReference type="ARBA" id="ARBA00030803"/>
    </source>
</evidence>
<feature type="domain" description="Anti-sigma K factor RskA C-terminal" evidence="12">
    <location>
        <begin position="150"/>
        <end position="290"/>
    </location>
</feature>
<keyword evidence="5" id="KW-1133">Transmembrane helix</keyword>
<evidence type="ECO:0000256" key="8">
    <source>
        <dbReference type="ARBA" id="ARBA00023163"/>
    </source>
</evidence>
<dbReference type="Proteomes" id="UP000219514">
    <property type="component" value="Unassembled WGS sequence"/>
</dbReference>
<evidence type="ECO:0000256" key="3">
    <source>
        <dbReference type="ARBA" id="ARBA00022475"/>
    </source>
</evidence>
<feature type="compositionally biased region" description="Low complexity" evidence="11">
    <location>
        <begin position="86"/>
        <end position="100"/>
    </location>
</feature>
<evidence type="ECO:0000256" key="2">
    <source>
        <dbReference type="ARBA" id="ARBA00004236"/>
    </source>
</evidence>
<keyword evidence="6" id="KW-0805">Transcription regulation</keyword>
<reference evidence="13 14" key="1">
    <citation type="submission" date="2017-09" db="EMBL/GenBank/DDBJ databases">
        <authorList>
            <person name="Ehlers B."/>
            <person name="Leendertz F.H."/>
        </authorList>
    </citation>
    <scope>NUCLEOTIDE SEQUENCE [LARGE SCALE GENOMIC DNA]</scope>
    <source>
        <strain evidence="13 14">DSM 46844</strain>
    </source>
</reference>
<evidence type="ECO:0000256" key="6">
    <source>
        <dbReference type="ARBA" id="ARBA00023015"/>
    </source>
</evidence>
<dbReference type="GO" id="GO:0005886">
    <property type="term" value="C:plasma membrane"/>
    <property type="evidence" value="ECO:0007669"/>
    <property type="project" value="UniProtKB-SubCell"/>
</dbReference>
<evidence type="ECO:0000259" key="12">
    <source>
        <dbReference type="Pfam" id="PF10099"/>
    </source>
</evidence>
<evidence type="ECO:0000256" key="1">
    <source>
        <dbReference type="ARBA" id="ARBA00004167"/>
    </source>
</evidence>
<feature type="region of interest" description="Disordered" evidence="11">
    <location>
        <begin position="81"/>
        <end position="126"/>
    </location>
</feature>
<evidence type="ECO:0000313" key="14">
    <source>
        <dbReference type="Proteomes" id="UP000219514"/>
    </source>
</evidence>
<dbReference type="EMBL" id="OBDO01000001">
    <property type="protein sequence ID" value="SNX95151.1"/>
    <property type="molecule type" value="Genomic_DNA"/>
</dbReference>
<evidence type="ECO:0000256" key="5">
    <source>
        <dbReference type="ARBA" id="ARBA00022989"/>
    </source>
</evidence>
<accession>A0A285EAR2</accession>
<dbReference type="AlphaFoldDB" id="A0A285EAR2"/>
<dbReference type="GO" id="GO:0006417">
    <property type="term" value="P:regulation of translation"/>
    <property type="evidence" value="ECO:0007669"/>
    <property type="project" value="TreeGrafter"/>
</dbReference>
<dbReference type="InterPro" id="IPR051474">
    <property type="entry name" value="Anti-sigma-K/W_factor"/>
</dbReference>
<dbReference type="InterPro" id="IPR041916">
    <property type="entry name" value="Anti_sigma_zinc_sf"/>
</dbReference>
<organism evidence="13 14">
    <name type="scientific">Geodermatophilus sabuli</name>
    <dbReference type="NCBI Taxonomy" id="1564158"/>
    <lineage>
        <taxon>Bacteria</taxon>
        <taxon>Bacillati</taxon>
        <taxon>Actinomycetota</taxon>
        <taxon>Actinomycetes</taxon>
        <taxon>Geodermatophilales</taxon>
        <taxon>Geodermatophilaceae</taxon>
        <taxon>Geodermatophilus</taxon>
    </lineage>
</organism>
<name>A0A285EAR2_9ACTN</name>
<keyword evidence="4" id="KW-0812">Transmembrane</keyword>
<feature type="compositionally biased region" description="Gly residues" evidence="11">
    <location>
        <begin position="101"/>
        <end position="112"/>
    </location>
</feature>
<dbReference type="InterPro" id="IPR018764">
    <property type="entry name" value="RskA_C"/>
</dbReference>
<evidence type="ECO:0000256" key="7">
    <source>
        <dbReference type="ARBA" id="ARBA00023136"/>
    </source>
</evidence>
<keyword evidence="3" id="KW-1003">Cell membrane</keyword>
<sequence>MSGSAPPRGEEHGALDELAVGWALHALEPEEETLFAAHLPGCSRCRGTVAETGEVLAALAGALPAAVPSDRLREALRAAAGDTMQVPGRPAPGAGVPDGASPGGASPGGDTGRPGPETVPTGFPEPFVPVAGRPAVPPTAWRRVLPNALVATAVAAILALGTWNVVLSTARDEARATVARQADVVNALLTPGRATVVPLSGDDGAPVATVVTRNGEVQVVNHGLPVNDPGEVTYVLWGTSDGAAVALGTFDVVSPRMDLQAVGSAATGLDEHDGYGISLEPGRLAPSAPTDIVARGEVTN</sequence>
<dbReference type="PANTHER" id="PTHR37461">
    <property type="entry name" value="ANTI-SIGMA-K FACTOR RSKA"/>
    <property type="match status" value="1"/>
</dbReference>
<evidence type="ECO:0000256" key="9">
    <source>
        <dbReference type="ARBA" id="ARBA00029829"/>
    </source>
</evidence>
<dbReference type="RefSeq" id="WP_097204759.1">
    <property type="nucleotide sequence ID" value="NZ_JACHXB010000001.1"/>
</dbReference>
<dbReference type="PANTHER" id="PTHR37461:SF1">
    <property type="entry name" value="ANTI-SIGMA-K FACTOR RSKA"/>
    <property type="match status" value="1"/>
</dbReference>
<dbReference type="OrthoDB" id="5183209at2"/>
<dbReference type="GO" id="GO:0016989">
    <property type="term" value="F:sigma factor antagonist activity"/>
    <property type="evidence" value="ECO:0007669"/>
    <property type="project" value="TreeGrafter"/>
</dbReference>
<keyword evidence="7" id="KW-0472">Membrane</keyword>
<comment type="subcellular location">
    <subcellularLocation>
        <location evidence="2">Cell membrane</location>
    </subcellularLocation>
    <subcellularLocation>
        <location evidence="1">Membrane</location>
        <topology evidence="1">Single-pass membrane protein</topology>
    </subcellularLocation>
</comment>
<dbReference type="Pfam" id="PF10099">
    <property type="entry name" value="RskA_C"/>
    <property type="match status" value="1"/>
</dbReference>
<dbReference type="Gene3D" id="1.10.10.1320">
    <property type="entry name" value="Anti-sigma factor, zinc-finger domain"/>
    <property type="match status" value="1"/>
</dbReference>
<keyword evidence="8" id="KW-0804">Transcription</keyword>